<reference evidence="2 3" key="1">
    <citation type="submission" date="2020-09" db="EMBL/GenBank/DDBJ databases">
        <title>De no assembly of potato wild relative species, Solanum commersonii.</title>
        <authorList>
            <person name="Cho K."/>
        </authorList>
    </citation>
    <scope>NUCLEOTIDE SEQUENCE [LARGE SCALE GENOMIC DNA]</scope>
    <source>
        <strain evidence="2">LZ3.2</strain>
        <tissue evidence="2">Leaf</tissue>
    </source>
</reference>
<evidence type="ECO:0000313" key="2">
    <source>
        <dbReference type="EMBL" id="KAG5627211.1"/>
    </source>
</evidence>
<accession>A0A9J6ASE3</accession>
<feature type="transmembrane region" description="Helical" evidence="1">
    <location>
        <begin position="39"/>
        <end position="59"/>
    </location>
</feature>
<keyword evidence="1" id="KW-0472">Membrane</keyword>
<protein>
    <submittedName>
        <fullName evidence="2">Uncharacterized protein</fullName>
    </submittedName>
</protein>
<dbReference type="AlphaFoldDB" id="A0A9J6ASE3"/>
<proteinExistence type="predicted"/>
<sequence>MKQRNGDLSSILLDVPASVRQRNNDYRGLLKMKRLGQELNYMVLSTAFVLHIYDFVTILKKFPQKRIHA</sequence>
<evidence type="ECO:0000313" key="3">
    <source>
        <dbReference type="Proteomes" id="UP000824120"/>
    </source>
</evidence>
<keyword evidence="1" id="KW-0812">Transmembrane</keyword>
<dbReference type="Proteomes" id="UP000824120">
    <property type="component" value="Chromosome 2"/>
</dbReference>
<comment type="caution">
    <text evidence="2">The sequence shown here is derived from an EMBL/GenBank/DDBJ whole genome shotgun (WGS) entry which is preliminary data.</text>
</comment>
<dbReference type="EMBL" id="JACXVP010000002">
    <property type="protein sequence ID" value="KAG5627211.1"/>
    <property type="molecule type" value="Genomic_DNA"/>
</dbReference>
<organism evidence="2 3">
    <name type="scientific">Solanum commersonii</name>
    <name type="common">Commerson's wild potato</name>
    <name type="synonym">Commerson's nightshade</name>
    <dbReference type="NCBI Taxonomy" id="4109"/>
    <lineage>
        <taxon>Eukaryota</taxon>
        <taxon>Viridiplantae</taxon>
        <taxon>Streptophyta</taxon>
        <taxon>Embryophyta</taxon>
        <taxon>Tracheophyta</taxon>
        <taxon>Spermatophyta</taxon>
        <taxon>Magnoliopsida</taxon>
        <taxon>eudicotyledons</taxon>
        <taxon>Gunneridae</taxon>
        <taxon>Pentapetalae</taxon>
        <taxon>asterids</taxon>
        <taxon>lamiids</taxon>
        <taxon>Solanales</taxon>
        <taxon>Solanaceae</taxon>
        <taxon>Solanoideae</taxon>
        <taxon>Solaneae</taxon>
        <taxon>Solanum</taxon>
    </lineage>
</organism>
<name>A0A9J6ASE3_SOLCO</name>
<keyword evidence="1" id="KW-1133">Transmembrane helix</keyword>
<keyword evidence="3" id="KW-1185">Reference proteome</keyword>
<gene>
    <name evidence="2" type="ORF">H5410_012429</name>
</gene>
<evidence type="ECO:0000256" key="1">
    <source>
        <dbReference type="SAM" id="Phobius"/>
    </source>
</evidence>